<reference evidence="1" key="1">
    <citation type="submission" date="2018-02" db="EMBL/GenBank/DDBJ databases">
        <title>Rhizophora mucronata_Transcriptome.</title>
        <authorList>
            <person name="Meera S.P."/>
            <person name="Sreeshan A."/>
            <person name="Augustine A."/>
        </authorList>
    </citation>
    <scope>NUCLEOTIDE SEQUENCE</scope>
    <source>
        <tissue evidence="1">Leaf</tissue>
    </source>
</reference>
<dbReference type="AlphaFoldDB" id="A0A2P2MTU1"/>
<protein>
    <submittedName>
        <fullName evidence="1">Protein MON2 homolog isoform X1</fullName>
    </submittedName>
</protein>
<accession>A0A2P2MTU1</accession>
<name>A0A2P2MTU1_RHIMU</name>
<evidence type="ECO:0000313" key="1">
    <source>
        <dbReference type="EMBL" id="MBX33620.1"/>
    </source>
</evidence>
<organism evidence="1">
    <name type="scientific">Rhizophora mucronata</name>
    <name type="common">Asiatic mangrove</name>
    <dbReference type="NCBI Taxonomy" id="61149"/>
    <lineage>
        <taxon>Eukaryota</taxon>
        <taxon>Viridiplantae</taxon>
        <taxon>Streptophyta</taxon>
        <taxon>Embryophyta</taxon>
        <taxon>Tracheophyta</taxon>
        <taxon>Spermatophyta</taxon>
        <taxon>Magnoliopsida</taxon>
        <taxon>eudicotyledons</taxon>
        <taxon>Gunneridae</taxon>
        <taxon>Pentapetalae</taxon>
        <taxon>rosids</taxon>
        <taxon>fabids</taxon>
        <taxon>Malpighiales</taxon>
        <taxon>Rhizophoraceae</taxon>
        <taxon>Rhizophora</taxon>
    </lineage>
</organism>
<dbReference type="EMBL" id="GGEC01053136">
    <property type="protein sequence ID" value="MBX33620.1"/>
    <property type="molecule type" value="Transcribed_RNA"/>
</dbReference>
<sequence>MKDQAHKIHMVDRDKLLFSVFSLLQKLGADERPEV</sequence>
<proteinExistence type="predicted"/>